<keyword evidence="3" id="KW-1003">Cell membrane</keyword>
<proteinExistence type="predicted"/>
<protein>
    <recommendedName>
        <fullName evidence="11">Sugar ABC transporter permease</fullName>
    </recommendedName>
</protein>
<dbReference type="InterPro" id="IPR035906">
    <property type="entry name" value="MetI-like_sf"/>
</dbReference>
<dbReference type="EMBL" id="BSUM01000001">
    <property type="protein sequence ID" value="GMA30431.1"/>
    <property type="molecule type" value="Genomic_DNA"/>
</dbReference>
<comment type="caution">
    <text evidence="9">The sequence shown here is derived from an EMBL/GenBank/DDBJ whole genome shotgun (WGS) entry which is preliminary data.</text>
</comment>
<dbReference type="RefSeq" id="WP_284249059.1">
    <property type="nucleotide sequence ID" value="NZ_BSUM01000001.1"/>
</dbReference>
<feature type="transmembrane region" description="Helical" evidence="8">
    <location>
        <begin position="39"/>
        <end position="63"/>
    </location>
</feature>
<feature type="compositionally biased region" description="Low complexity" evidence="7">
    <location>
        <begin position="1"/>
        <end position="18"/>
    </location>
</feature>
<keyword evidence="5 8" id="KW-1133">Transmembrane helix</keyword>
<dbReference type="InterPro" id="IPR050809">
    <property type="entry name" value="UgpAE/MalFG_permease"/>
</dbReference>
<evidence type="ECO:0008006" key="11">
    <source>
        <dbReference type="Google" id="ProtNLM"/>
    </source>
</evidence>
<dbReference type="AlphaFoldDB" id="A0AA37UP26"/>
<sequence length="118" mass="12616">MATPTIARPGRGTTPPGRASGGGARRPAPHIRRDARTGYLFIAPQLAGIVLFVLVPLGLIAYYSVHEWNVLAGTFTFVGLENVERLFNDPQLVSVLRATAIFSSASSSRTSASRCCSR</sequence>
<dbReference type="GO" id="GO:0005886">
    <property type="term" value="C:plasma membrane"/>
    <property type="evidence" value="ECO:0007669"/>
    <property type="project" value="UniProtKB-SubCell"/>
</dbReference>
<evidence type="ECO:0000256" key="8">
    <source>
        <dbReference type="SAM" id="Phobius"/>
    </source>
</evidence>
<keyword evidence="6 8" id="KW-0472">Membrane</keyword>
<evidence type="ECO:0000256" key="5">
    <source>
        <dbReference type="ARBA" id="ARBA00022989"/>
    </source>
</evidence>
<dbReference type="SUPFAM" id="SSF161098">
    <property type="entry name" value="MetI-like"/>
    <property type="match status" value="1"/>
</dbReference>
<evidence type="ECO:0000256" key="6">
    <source>
        <dbReference type="ARBA" id="ARBA00023136"/>
    </source>
</evidence>
<evidence type="ECO:0000256" key="7">
    <source>
        <dbReference type="SAM" id="MobiDB-lite"/>
    </source>
</evidence>
<organism evidence="9 10">
    <name type="scientific">Litorihabitans aurantiacus</name>
    <dbReference type="NCBI Taxonomy" id="1930061"/>
    <lineage>
        <taxon>Bacteria</taxon>
        <taxon>Bacillati</taxon>
        <taxon>Actinomycetota</taxon>
        <taxon>Actinomycetes</taxon>
        <taxon>Micrococcales</taxon>
        <taxon>Beutenbergiaceae</taxon>
        <taxon>Litorihabitans</taxon>
    </lineage>
</organism>
<keyword evidence="10" id="KW-1185">Reference proteome</keyword>
<reference evidence="9" key="2">
    <citation type="submission" date="2023-02" db="EMBL/GenBank/DDBJ databases">
        <authorList>
            <person name="Sun Q."/>
            <person name="Mori K."/>
        </authorList>
    </citation>
    <scope>NUCLEOTIDE SEQUENCE</scope>
    <source>
        <strain evidence="9">NBRC 112290</strain>
    </source>
</reference>
<dbReference type="Gene3D" id="1.10.3720.10">
    <property type="entry name" value="MetI-like"/>
    <property type="match status" value="1"/>
</dbReference>
<accession>A0AA37UP26</accession>
<keyword evidence="2" id="KW-0813">Transport</keyword>
<evidence type="ECO:0000313" key="10">
    <source>
        <dbReference type="Proteomes" id="UP001157161"/>
    </source>
</evidence>
<evidence type="ECO:0000256" key="2">
    <source>
        <dbReference type="ARBA" id="ARBA00022448"/>
    </source>
</evidence>
<keyword evidence="4 8" id="KW-0812">Transmembrane</keyword>
<gene>
    <name evidence="9" type="ORF">GCM10025875_04230</name>
</gene>
<evidence type="ECO:0000256" key="4">
    <source>
        <dbReference type="ARBA" id="ARBA00022692"/>
    </source>
</evidence>
<name>A0AA37UP26_9MICO</name>
<feature type="region of interest" description="Disordered" evidence="7">
    <location>
        <begin position="1"/>
        <end position="29"/>
    </location>
</feature>
<dbReference type="PANTHER" id="PTHR43227:SF8">
    <property type="entry name" value="DIACETYLCHITOBIOSE UPTAKE SYSTEM PERMEASE PROTEIN DASB"/>
    <property type="match status" value="1"/>
</dbReference>
<dbReference type="PANTHER" id="PTHR43227">
    <property type="entry name" value="BLL4140 PROTEIN"/>
    <property type="match status" value="1"/>
</dbReference>
<evidence type="ECO:0000256" key="3">
    <source>
        <dbReference type="ARBA" id="ARBA00022475"/>
    </source>
</evidence>
<evidence type="ECO:0000256" key="1">
    <source>
        <dbReference type="ARBA" id="ARBA00004651"/>
    </source>
</evidence>
<evidence type="ECO:0000313" key="9">
    <source>
        <dbReference type="EMBL" id="GMA30431.1"/>
    </source>
</evidence>
<reference evidence="9" key="1">
    <citation type="journal article" date="2014" name="Int. J. Syst. Evol. Microbiol.">
        <title>Complete genome sequence of Corynebacterium casei LMG S-19264T (=DSM 44701T), isolated from a smear-ripened cheese.</title>
        <authorList>
            <consortium name="US DOE Joint Genome Institute (JGI-PGF)"/>
            <person name="Walter F."/>
            <person name="Albersmeier A."/>
            <person name="Kalinowski J."/>
            <person name="Ruckert C."/>
        </authorList>
    </citation>
    <scope>NUCLEOTIDE SEQUENCE</scope>
    <source>
        <strain evidence="9">NBRC 112290</strain>
    </source>
</reference>
<comment type="subcellular location">
    <subcellularLocation>
        <location evidence="1">Cell membrane</location>
        <topology evidence="1">Multi-pass membrane protein</topology>
    </subcellularLocation>
</comment>
<dbReference type="Proteomes" id="UP001157161">
    <property type="component" value="Unassembled WGS sequence"/>
</dbReference>